<dbReference type="PRINTS" id="PR00260">
    <property type="entry name" value="CHEMTRNSDUCR"/>
</dbReference>
<dbReference type="InterPro" id="IPR004090">
    <property type="entry name" value="Chemotax_Me-accpt_rcpt"/>
</dbReference>
<keyword evidence="2 4" id="KW-0807">Transducer</keyword>
<dbReference type="SUPFAM" id="SSF55785">
    <property type="entry name" value="PYP-like sensor domain (PAS domain)"/>
    <property type="match status" value="2"/>
</dbReference>
<dbReference type="EMBL" id="JBHSAB010000026">
    <property type="protein sequence ID" value="MFC3909603.1"/>
    <property type="molecule type" value="Genomic_DNA"/>
</dbReference>
<organism evidence="9 10">
    <name type="scientific">Legionella dresdenensis</name>
    <dbReference type="NCBI Taxonomy" id="450200"/>
    <lineage>
        <taxon>Bacteria</taxon>
        <taxon>Pseudomonadati</taxon>
        <taxon>Pseudomonadota</taxon>
        <taxon>Gammaproteobacteria</taxon>
        <taxon>Legionellales</taxon>
        <taxon>Legionellaceae</taxon>
        <taxon>Legionella</taxon>
    </lineage>
</organism>
<evidence type="ECO:0000313" key="10">
    <source>
        <dbReference type="Proteomes" id="UP001595758"/>
    </source>
</evidence>
<evidence type="ECO:0000256" key="4">
    <source>
        <dbReference type="PROSITE-ProRule" id="PRU00284"/>
    </source>
</evidence>
<dbReference type="SMART" id="SM00091">
    <property type="entry name" value="PAS"/>
    <property type="match status" value="2"/>
</dbReference>
<dbReference type="NCBIfam" id="TIGR00229">
    <property type="entry name" value="sensory_box"/>
    <property type="match status" value="2"/>
</dbReference>
<sequence length="590" mass="64321">MKKAINHGEKDIVDQIDGTNDLQTKYETLQREHKAVMDAINMANIVSEANPRGVVIAVNDKLCEVSQYSREECIGRPHNMFRHPDMPKSVFKELWNTIGSGKIFNGKIKNKRKDGTPYYVDALITPVFDENGKIAKYIGIRTDTTDIQMDLARYKAIYDAVNYASALIEFDLQGHILDANQNFLDVMGYSLSEIKGKHHSMFIDPDEAKSEKYRQFWEDLRAGVTVRDVFKRIGKGGKTVWIRASYGPQKDDSGHVIGVIKLATDVTEEKNRELDLMRKVNMILEVMSAAEKGDLRKEIEVSGNEPVDLVCASIKQFLATLRENIAHITKSTQALMSSSEELTAIGQQMAGTAEETSAQSNIVSSSAEQVSRNIQTVASSAEELNASIREIAKNTSDAANVATQAVSLTDEATLTMSKLGESSAQIGNVVKVITSIAQQTNLLALNATIEAARAGEAGKGFAVVANEVKELAKETAKATEDISHRIEAIQSDTVASVEVITKVNNIIREINETQNTIASAVEEQSATTSEIGRSVSEAAVGGAEISENILGVAQAAKDTAQGASSNQIAAEELARMASELQRIVSQFIYE</sequence>
<dbReference type="PROSITE" id="PS50111">
    <property type="entry name" value="CHEMOTAXIS_TRANSDUC_2"/>
    <property type="match status" value="1"/>
</dbReference>
<comment type="subcellular location">
    <subcellularLocation>
        <location evidence="1">Membrane</location>
    </subcellularLocation>
</comment>
<evidence type="ECO:0000256" key="3">
    <source>
        <dbReference type="ARBA" id="ARBA00029447"/>
    </source>
</evidence>
<dbReference type="InterPro" id="IPR000700">
    <property type="entry name" value="PAS-assoc_C"/>
</dbReference>
<evidence type="ECO:0000259" key="6">
    <source>
        <dbReference type="PROSITE" id="PS50112"/>
    </source>
</evidence>
<dbReference type="InterPro" id="IPR000014">
    <property type="entry name" value="PAS"/>
</dbReference>
<protein>
    <submittedName>
        <fullName evidence="9">Methyl-accepting chemotaxis protein</fullName>
    </submittedName>
</protein>
<dbReference type="Gene3D" id="1.10.287.950">
    <property type="entry name" value="Methyl-accepting chemotaxis protein"/>
    <property type="match status" value="1"/>
</dbReference>
<keyword evidence="10" id="KW-1185">Reference proteome</keyword>
<dbReference type="Proteomes" id="UP001595758">
    <property type="component" value="Unassembled WGS sequence"/>
</dbReference>
<name>A0ABV8CH58_9GAMM</name>
<comment type="caution">
    <text evidence="9">The sequence shown here is derived from an EMBL/GenBank/DDBJ whole genome shotgun (WGS) entry which is preliminary data.</text>
</comment>
<dbReference type="Gene3D" id="3.30.450.20">
    <property type="entry name" value="PAS domain"/>
    <property type="match status" value="2"/>
</dbReference>
<feature type="domain" description="PAS" evidence="6">
    <location>
        <begin position="150"/>
        <end position="207"/>
    </location>
</feature>
<gene>
    <name evidence="9" type="ORF">ACFORL_11035</name>
</gene>
<dbReference type="Pfam" id="PF08447">
    <property type="entry name" value="PAS_3"/>
    <property type="match status" value="2"/>
</dbReference>
<evidence type="ECO:0000259" key="7">
    <source>
        <dbReference type="PROSITE" id="PS50113"/>
    </source>
</evidence>
<dbReference type="SMART" id="SM00086">
    <property type="entry name" value="PAC"/>
    <property type="match status" value="2"/>
</dbReference>
<proteinExistence type="inferred from homology"/>
<dbReference type="InterPro" id="IPR004089">
    <property type="entry name" value="MCPsignal_dom"/>
</dbReference>
<dbReference type="InterPro" id="IPR003660">
    <property type="entry name" value="HAMP_dom"/>
</dbReference>
<dbReference type="SMART" id="SM00283">
    <property type="entry name" value="MA"/>
    <property type="match status" value="1"/>
</dbReference>
<feature type="domain" description="Methyl-accepting transducer" evidence="5">
    <location>
        <begin position="324"/>
        <end position="574"/>
    </location>
</feature>
<dbReference type="PROSITE" id="PS50885">
    <property type="entry name" value="HAMP"/>
    <property type="match status" value="1"/>
</dbReference>
<feature type="domain" description="PAC" evidence="7">
    <location>
        <begin position="224"/>
        <end position="278"/>
    </location>
</feature>
<dbReference type="RefSeq" id="WP_382343975.1">
    <property type="nucleotide sequence ID" value="NZ_JBHSAB010000026.1"/>
</dbReference>
<dbReference type="Pfam" id="PF00015">
    <property type="entry name" value="MCPsignal"/>
    <property type="match status" value="1"/>
</dbReference>
<feature type="domain" description="PAS" evidence="6">
    <location>
        <begin position="29"/>
        <end position="101"/>
    </location>
</feature>
<dbReference type="CDD" id="cd11386">
    <property type="entry name" value="MCP_signal"/>
    <property type="match status" value="1"/>
</dbReference>
<accession>A0ABV8CH58</accession>
<dbReference type="PANTHER" id="PTHR32089:SF112">
    <property type="entry name" value="LYSOZYME-LIKE PROTEIN-RELATED"/>
    <property type="match status" value="1"/>
</dbReference>
<evidence type="ECO:0000313" key="9">
    <source>
        <dbReference type="EMBL" id="MFC3909603.1"/>
    </source>
</evidence>
<evidence type="ECO:0000256" key="1">
    <source>
        <dbReference type="ARBA" id="ARBA00004370"/>
    </source>
</evidence>
<dbReference type="CDD" id="cd00130">
    <property type="entry name" value="PAS"/>
    <property type="match status" value="2"/>
</dbReference>
<dbReference type="InterPro" id="IPR035965">
    <property type="entry name" value="PAS-like_dom_sf"/>
</dbReference>
<evidence type="ECO:0000259" key="8">
    <source>
        <dbReference type="PROSITE" id="PS50885"/>
    </source>
</evidence>
<comment type="similarity">
    <text evidence="3">Belongs to the methyl-accepting chemotaxis (MCP) protein family.</text>
</comment>
<evidence type="ECO:0000259" key="5">
    <source>
        <dbReference type="PROSITE" id="PS50111"/>
    </source>
</evidence>
<dbReference type="SUPFAM" id="SSF58104">
    <property type="entry name" value="Methyl-accepting chemotaxis protein (MCP) signaling domain"/>
    <property type="match status" value="1"/>
</dbReference>
<dbReference type="InterPro" id="IPR001610">
    <property type="entry name" value="PAC"/>
</dbReference>
<dbReference type="InterPro" id="IPR013655">
    <property type="entry name" value="PAS_fold_3"/>
</dbReference>
<reference evidence="10" key="1">
    <citation type="journal article" date="2019" name="Int. J. Syst. Evol. Microbiol.">
        <title>The Global Catalogue of Microorganisms (GCM) 10K type strain sequencing project: providing services to taxonomists for standard genome sequencing and annotation.</title>
        <authorList>
            <consortium name="The Broad Institute Genomics Platform"/>
            <consortium name="The Broad Institute Genome Sequencing Center for Infectious Disease"/>
            <person name="Wu L."/>
            <person name="Ma J."/>
        </authorList>
    </citation>
    <scope>NUCLEOTIDE SEQUENCE [LARGE SCALE GENOMIC DNA]</scope>
    <source>
        <strain evidence="10">CCUG 59858</strain>
    </source>
</reference>
<dbReference type="PANTHER" id="PTHR32089">
    <property type="entry name" value="METHYL-ACCEPTING CHEMOTAXIS PROTEIN MCPB"/>
    <property type="match status" value="1"/>
</dbReference>
<feature type="domain" description="HAMP" evidence="8">
    <location>
        <begin position="274"/>
        <end position="326"/>
    </location>
</feature>
<dbReference type="PROSITE" id="PS50113">
    <property type="entry name" value="PAC"/>
    <property type="match status" value="2"/>
</dbReference>
<feature type="domain" description="PAC" evidence="7">
    <location>
        <begin position="104"/>
        <end position="156"/>
    </location>
</feature>
<dbReference type="PROSITE" id="PS50112">
    <property type="entry name" value="PAS"/>
    <property type="match status" value="2"/>
</dbReference>
<evidence type="ECO:0000256" key="2">
    <source>
        <dbReference type="ARBA" id="ARBA00023224"/>
    </source>
</evidence>